<dbReference type="Proteomes" id="UP000199603">
    <property type="component" value="Unassembled WGS sequence"/>
</dbReference>
<dbReference type="InterPro" id="IPR002890">
    <property type="entry name" value="MG2"/>
</dbReference>
<dbReference type="Gene3D" id="2.60.40.1930">
    <property type="match status" value="1"/>
</dbReference>
<protein>
    <recommendedName>
        <fullName evidence="3">Alpha-2-macroglobulin</fullName>
    </recommendedName>
</protein>
<dbReference type="Gene3D" id="1.50.10.20">
    <property type="match status" value="1"/>
</dbReference>
<dbReference type="SMART" id="SM01360">
    <property type="entry name" value="A2M"/>
    <property type="match status" value="1"/>
</dbReference>
<dbReference type="PIRSF" id="PIRSF038980">
    <property type="entry name" value="A2M_bac"/>
    <property type="match status" value="1"/>
</dbReference>
<dbReference type="Pfam" id="PF21142">
    <property type="entry name" value="A2M_bMG2"/>
    <property type="match status" value="1"/>
</dbReference>
<dbReference type="InterPro" id="IPR001599">
    <property type="entry name" value="Macroglobln_a2"/>
</dbReference>
<dbReference type="InterPro" id="IPR011625">
    <property type="entry name" value="A2M_N_BRD"/>
</dbReference>
<dbReference type="InterPro" id="IPR047565">
    <property type="entry name" value="Alpha-macroglob_thiol-ester_cl"/>
</dbReference>
<feature type="domain" description="Alpha-2-macroglobulin" evidence="6">
    <location>
        <begin position="942"/>
        <end position="1030"/>
    </location>
</feature>
<reference evidence="7 8" key="1">
    <citation type="submission" date="2016-10" db="EMBL/GenBank/DDBJ databases">
        <authorList>
            <person name="de Groot N.N."/>
        </authorList>
    </citation>
    <scope>NUCLEOTIDE SEQUENCE [LARGE SCALE GENOMIC DNA]</scope>
    <source>
        <strain evidence="7 8">DSM 16957</strain>
    </source>
</reference>
<dbReference type="InterPro" id="IPR041203">
    <property type="entry name" value="Bact_A2M_MG5"/>
</dbReference>
<dbReference type="PROSITE" id="PS51257">
    <property type="entry name" value="PROKAR_LIPOPROTEIN"/>
    <property type="match status" value="1"/>
</dbReference>
<dbReference type="Pfam" id="PF17962">
    <property type="entry name" value="bMG6"/>
    <property type="match status" value="1"/>
</dbReference>
<dbReference type="OrthoDB" id="9767116at2"/>
<accession>A0A1G6UDP6</accession>
<feature type="domain" description="Alpha-2-macroglobulin bait region" evidence="5">
    <location>
        <begin position="733"/>
        <end position="877"/>
    </location>
</feature>
<dbReference type="PANTHER" id="PTHR40094:SF1">
    <property type="entry name" value="UBIQUITIN DOMAIN-CONTAINING PROTEIN"/>
    <property type="match status" value="1"/>
</dbReference>
<name>A0A1G6UDP6_9GAMM</name>
<organism evidence="7 8">
    <name type="scientific">Aquimonas voraii</name>
    <dbReference type="NCBI Taxonomy" id="265719"/>
    <lineage>
        <taxon>Bacteria</taxon>
        <taxon>Pseudomonadati</taxon>
        <taxon>Pseudomonadota</taxon>
        <taxon>Gammaproteobacteria</taxon>
        <taxon>Lysobacterales</taxon>
        <taxon>Lysobacteraceae</taxon>
        <taxon>Aquimonas</taxon>
    </lineage>
</organism>
<evidence type="ECO:0000259" key="5">
    <source>
        <dbReference type="SMART" id="SM01359"/>
    </source>
</evidence>
<dbReference type="RefSeq" id="WP_091240121.1">
    <property type="nucleotide sequence ID" value="NZ_FNAG01000002.1"/>
</dbReference>
<dbReference type="Pfam" id="PF17973">
    <property type="entry name" value="bMG10"/>
    <property type="match status" value="1"/>
</dbReference>
<dbReference type="Pfam" id="PF01835">
    <property type="entry name" value="MG2"/>
    <property type="match status" value="1"/>
</dbReference>
<keyword evidence="8" id="KW-1185">Reference proteome</keyword>
<dbReference type="EMBL" id="FNAG01000002">
    <property type="protein sequence ID" value="SDD39443.1"/>
    <property type="molecule type" value="Genomic_DNA"/>
</dbReference>
<keyword evidence="3" id="KW-1003">Cell membrane</keyword>
<evidence type="ECO:0000313" key="7">
    <source>
        <dbReference type="EMBL" id="SDD39443.1"/>
    </source>
</evidence>
<dbReference type="InterPro" id="IPR041462">
    <property type="entry name" value="Bact_A2M_MG6"/>
</dbReference>
<dbReference type="STRING" id="265719.SAMN04488509_102288"/>
<feature type="signal peptide" evidence="4">
    <location>
        <begin position="1"/>
        <end position="28"/>
    </location>
</feature>
<proteinExistence type="inferred from homology"/>
<sequence>MGSVRSGTWMACALAAALALLGAGCSREAPPPAPIEAPALETAQVQGFGLARWGAERHNGRPALVLEFSQPLAVTQPFDELLKVTGPDGAEGQSGWTLDPDRTRLRYPYIEADKSYTVRIDAGLTAAEGASLGSEVVKEIHSGALPPQVGFASQGSVLPARNTDGLPVVSVNVAEVDVEFLRVRPSEYSNFFANFQRSGQRQWWDLGNLSGLADSVYANRFVLNQRPNERTVSFLPVQTVPELREPGLYFAVLRQVGDFSGQYQTTFFSVTDIGLHARLHGSQLWVRAASLDSGQPRGGVRVEVIDGSGRVVAEAATDGDGQATLSHAPTPEDVLVARRDAELALIPFRQPALDLADFEVAGRRHTALDAYVWSGRDLFRPGETVQASALLRDFDGRSLSAAQPLFARLLQPDGRAVVERELAAAELGYYSFEQKVAEDAPTGRWRLELRTAPDDKTPVGSFNFRVEEFLPERMKLNLDAEAGPLARGADLAIAVEGAYLYGAPAGGNRFSAELAYRIDSEAVPALRGYRFGDATLQLPAPQQVLDIELGEDGRSAQTIELLKDGAASASPLQLIVNGSLFESGGRAIRRSLVRSLWPAPQLVGVRPLFELADGPGTDTEAGFEIVRSDAQGQLQSGQGLQVKLVQALRDLHWSWVDGSGWKTDYSERFLTVESRTVDVDGRTPTTIRLPVQWGEYRLEITDPATGLTTRLPFTAGWGWDDENRGLDARPDKVKLALDKPAYRVGDIAEITVTAPYEGPGVLVVESDQLLHSESVEVGPGTVLRVPISEAMNRHDVYASLILLRPGQNARQPGPNRALGMVHLPMAREERRIALSVDAPDTPVRPGQPLEITVQASDLAGETARVTIDAVDQGILSLTRYPLPDPIAHFLARRGLSIEAWDLYGRVIERFEGQRARLRFGGDAALPNLPQARRPTAKVKTIALHSGPVVFDAEGRATVRFEAPDFNGALRVAALAFSADRYGQAEDEVIVRAPLVMEVSTPRVMAPGDRAQLSVDLQNLSGADARYTLSAKADAPLRIAGGSQQVELRDGARRTLAFDLEAGAGNTAAKFSVSASDGSRELTREFELVVRPAWPAERLSRMRVLNDGESLSYDTGDLAPLEVDSALLQVSLSRRPPIPFTDALKGLIDYPYGCLEQTSSRLWPLVWLGSEGGQRLPVAPMNAHMRRDAIAAGFARLSAMQQASGHFSFWPGDSWEQPMLTPYVADLLLSAREQGEAIPEAVLEAALKRLSEDLLSGGEGYWNYENPAHLRFAARAYAGYVLARVNRAPLGTLRTLFDNEQGQSLTALPLVHLAVALQLQGDPERARKALAAAEKKTDARPEYLGDYGSEVRDAALIQVLLRSHGLNDAGTDEALLKLVRAIDARGPQRWFSTQEQAALFRLGSLLLKEGDERLGLRVSGEEPRPPALLHSLQLDADALRRGVRVEPEGAAPIHVVEDVVGFRRQAPSPISEGLRVQRHYFHTDGREWDGSALKEGDTLVVRLTLEAETVLREGLVVDLLPGGLEAENLGLGDPNQIGSMVIDGLAMSERQWQADIKHQEYRDDRFVAAVSLWPGQQARLFYLVRAVSPGDYVLPPPFAEDMYRPDRRAIGEAKPARVRVGGVE</sequence>
<evidence type="ECO:0000256" key="2">
    <source>
        <dbReference type="ARBA" id="ARBA00022729"/>
    </source>
</evidence>
<dbReference type="Pfam" id="PF00207">
    <property type="entry name" value="A2M"/>
    <property type="match status" value="1"/>
</dbReference>
<evidence type="ECO:0000259" key="6">
    <source>
        <dbReference type="SMART" id="SM01360"/>
    </source>
</evidence>
<dbReference type="CDD" id="cd02891">
    <property type="entry name" value="A2M_like"/>
    <property type="match status" value="1"/>
</dbReference>
<dbReference type="Pfam" id="PF11974">
    <property type="entry name" value="bMG3"/>
    <property type="match status" value="1"/>
</dbReference>
<dbReference type="InterPro" id="IPR008930">
    <property type="entry name" value="Terpenoid_cyclase/PrenylTrfase"/>
</dbReference>
<dbReference type="GO" id="GO:0004866">
    <property type="term" value="F:endopeptidase inhibitor activity"/>
    <property type="evidence" value="ECO:0007669"/>
    <property type="project" value="UniProtKB-UniRule"/>
</dbReference>
<evidence type="ECO:0000256" key="1">
    <source>
        <dbReference type="ARBA" id="ARBA00010556"/>
    </source>
</evidence>
<dbReference type="SMART" id="SM01359">
    <property type="entry name" value="A2M_N_2"/>
    <property type="match status" value="1"/>
</dbReference>
<dbReference type="SUPFAM" id="SSF48239">
    <property type="entry name" value="Terpenoid cyclases/Protein prenyltransferases"/>
    <property type="match status" value="1"/>
</dbReference>
<evidence type="ECO:0000256" key="4">
    <source>
        <dbReference type="SAM" id="SignalP"/>
    </source>
</evidence>
<dbReference type="PANTHER" id="PTHR40094">
    <property type="entry name" value="ALPHA-2-MACROGLOBULIN HOMOLOG"/>
    <property type="match status" value="1"/>
</dbReference>
<keyword evidence="2 4" id="KW-0732">Signal</keyword>
<feature type="chain" id="PRO_5011494797" description="Alpha-2-macroglobulin" evidence="4">
    <location>
        <begin position="29"/>
        <end position="1623"/>
    </location>
</feature>
<evidence type="ECO:0000313" key="8">
    <source>
        <dbReference type="Proteomes" id="UP000199603"/>
    </source>
</evidence>
<dbReference type="SMART" id="SM01419">
    <property type="entry name" value="Thiol-ester_cl"/>
    <property type="match status" value="1"/>
</dbReference>
<keyword evidence="3" id="KW-0646">Protease inhibitor</keyword>
<gene>
    <name evidence="7" type="ORF">SAMN04488509_102288</name>
</gene>
<dbReference type="Pfam" id="PF17972">
    <property type="entry name" value="bMG5"/>
    <property type="match status" value="1"/>
</dbReference>
<comment type="function">
    <text evidence="3">Protects the bacterial cell from host peptidases.</text>
</comment>
<dbReference type="InterPro" id="IPR041246">
    <property type="entry name" value="Bact_MG10"/>
</dbReference>
<comment type="similarity">
    <text evidence="1">Belongs to the protease inhibitor I39 (alpha-2-macroglobulin) family. Bacterial alpha-2-macroglobulin subfamily.</text>
</comment>
<dbReference type="InterPro" id="IPR021868">
    <property type="entry name" value="Alpha_2_Macroglob_MG3"/>
</dbReference>
<dbReference type="InterPro" id="IPR040639">
    <property type="entry name" value="A2MG_MG1"/>
</dbReference>
<dbReference type="Pfam" id="PF07703">
    <property type="entry name" value="A2M_BRD"/>
    <property type="match status" value="1"/>
</dbReference>
<keyword evidence="3" id="KW-0472">Membrane</keyword>
<evidence type="ECO:0000256" key="3">
    <source>
        <dbReference type="PIRNR" id="PIRNR038980"/>
    </source>
</evidence>
<dbReference type="InterPro" id="IPR051802">
    <property type="entry name" value="YfhM-like"/>
</dbReference>
<dbReference type="InterPro" id="IPR049120">
    <property type="entry name" value="A2M_bMG2"/>
</dbReference>
<dbReference type="InterPro" id="IPR026284">
    <property type="entry name" value="A2MG_proteobact"/>
</dbReference>
<dbReference type="Pfam" id="PF17970">
    <property type="entry name" value="bMG1"/>
    <property type="match status" value="1"/>
</dbReference>